<feature type="transmembrane region" description="Helical" evidence="8">
    <location>
        <begin position="158"/>
        <end position="180"/>
    </location>
</feature>
<accession>A0AAI8YVY0</accession>
<evidence type="ECO:0000256" key="3">
    <source>
        <dbReference type="ARBA" id="ARBA00022692"/>
    </source>
</evidence>
<gene>
    <name evidence="10" type="ORF">LECACI_7A003043</name>
</gene>
<name>A0AAI8YVY0_9PEZI</name>
<dbReference type="InterPro" id="IPR020846">
    <property type="entry name" value="MFS_dom"/>
</dbReference>
<feature type="transmembrane region" description="Helical" evidence="8">
    <location>
        <begin position="128"/>
        <end position="146"/>
    </location>
</feature>
<dbReference type="EMBL" id="CAVMBE010000014">
    <property type="protein sequence ID" value="CAK3937685.1"/>
    <property type="molecule type" value="Genomic_DNA"/>
</dbReference>
<keyword evidence="4 8" id="KW-1133">Transmembrane helix</keyword>
<dbReference type="Gene3D" id="1.20.1250.20">
    <property type="entry name" value="MFS general substrate transporter like domains"/>
    <property type="match status" value="2"/>
</dbReference>
<dbReference type="AlphaFoldDB" id="A0AAI8YVY0"/>
<keyword evidence="5 8" id="KW-0472">Membrane</keyword>
<feature type="transmembrane region" description="Helical" evidence="8">
    <location>
        <begin position="356"/>
        <end position="376"/>
    </location>
</feature>
<keyword evidence="11" id="KW-1185">Reference proteome</keyword>
<dbReference type="GO" id="GO:0098717">
    <property type="term" value="P:pantothenate import across plasma membrane"/>
    <property type="evidence" value="ECO:0007669"/>
    <property type="project" value="TreeGrafter"/>
</dbReference>
<dbReference type="SUPFAM" id="SSF103473">
    <property type="entry name" value="MFS general substrate transporter"/>
    <property type="match status" value="1"/>
</dbReference>
<evidence type="ECO:0000256" key="5">
    <source>
        <dbReference type="ARBA" id="ARBA00023136"/>
    </source>
</evidence>
<evidence type="ECO:0000256" key="8">
    <source>
        <dbReference type="SAM" id="Phobius"/>
    </source>
</evidence>
<feature type="transmembrane region" description="Helical" evidence="8">
    <location>
        <begin position="388"/>
        <end position="412"/>
    </location>
</feature>
<keyword evidence="2" id="KW-0813">Transport</keyword>
<dbReference type="GO" id="GO:0015233">
    <property type="term" value="F:pantothenate transmembrane transporter activity"/>
    <property type="evidence" value="ECO:0007669"/>
    <property type="project" value="TreeGrafter"/>
</dbReference>
<evidence type="ECO:0000256" key="1">
    <source>
        <dbReference type="ARBA" id="ARBA00004141"/>
    </source>
</evidence>
<dbReference type="Pfam" id="PF07690">
    <property type="entry name" value="MFS_1"/>
    <property type="match status" value="1"/>
</dbReference>
<feature type="domain" description="Major facilitator superfamily (MFS) profile" evidence="9">
    <location>
        <begin position="32"/>
        <end position="474"/>
    </location>
</feature>
<evidence type="ECO:0000256" key="6">
    <source>
        <dbReference type="ARBA" id="ARBA00037968"/>
    </source>
</evidence>
<feature type="region of interest" description="Disordered" evidence="7">
    <location>
        <begin position="453"/>
        <end position="474"/>
    </location>
</feature>
<protein>
    <submittedName>
        <fullName evidence="10">Pantothenate transporter FEN2</fullName>
    </submittedName>
</protein>
<evidence type="ECO:0000313" key="11">
    <source>
        <dbReference type="Proteomes" id="UP001296104"/>
    </source>
</evidence>
<feature type="transmembrane region" description="Helical" evidence="8">
    <location>
        <begin position="424"/>
        <end position="442"/>
    </location>
</feature>
<sequence>MGFLHKLRVVVWGEPPPTKEEARLLFKIDWFILSYVCSMYWVNYLDRANLNNAYVSGAQQDLGFKGTQLNQINTIFYGGYLLGQIPNNLILQKIPPRIWLPTTCLCWGFLTLGTGFTQHPWQIMVIRFFQGFFEASCFVGVQWILGSWYKPHEIGKRTAIFTSSGLAGQLFSGIMQGAIYTNLNGVSGLAGWRWLFVIDFLITLPISIYGFLLFPDTPVSTKAKYFSHSEKVLASERLPKVERRRGVLGWSLIRRVLLSWHWWGFVLLWIAGSNTEMYSSNAIMQLWLKDIGGYSVPQVNYIPSSVSGMGIVATLLLGWYTDFNPRHRWHVGILLSFTAIISGALMLSPPTKAAKFAALILNGCQYAGQTVFFAWANDLTRKDDAKRSIVVACMNMFSVAVYLFWSLLFYNATQAPDWFEGNCAMIAMGGFTLVMTLACYFGQRWQEKQDFLESNEWPATEEETHVDEEKTKAR</sequence>
<comment type="subcellular location">
    <subcellularLocation>
        <location evidence="1">Membrane</location>
        <topology evidence="1">Multi-pass membrane protein</topology>
    </subcellularLocation>
</comment>
<dbReference type="GO" id="GO:0005886">
    <property type="term" value="C:plasma membrane"/>
    <property type="evidence" value="ECO:0007669"/>
    <property type="project" value="TreeGrafter"/>
</dbReference>
<dbReference type="PANTHER" id="PTHR43791">
    <property type="entry name" value="PERMEASE-RELATED"/>
    <property type="match status" value="1"/>
</dbReference>
<dbReference type="FunFam" id="1.20.1250.20:FF:000065">
    <property type="entry name" value="Putative MFS pantothenate transporter"/>
    <property type="match status" value="1"/>
</dbReference>
<dbReference type="Proteomes" id="UP001296104">
    <property type="component" value="Unassembled WGS sequence"/>
</dbReference>
<feature type="transmembrane region" description="Helical" evidence="8">
    <location>
        <begin position="301"/>
        <end position="319"/>
    </location>
</feature>
<organism evidence="10 11">
    <name type="scientific">Lecanosticta acicola</name>
    <dbReference type="NCBI Taxonomy" id="111012"/>
    <lineage>
        <taxon>Eukaryota</taxon>
        <taxon>Fungi</taxon>
        <taxon>Dikarya</taxon>
        <taxon>Ascomycota</taxon>
        <taxon>Pezizomycotina</taxon>
        <taxon>Dothideomycetes</taxon>
        <taxon>Dothideomycetidae</taxon>
        <taxon>Mycosphaerellales</taxon>
        <taxon>Mycosphaerellaceae</taxon>
        <taxon>Lecanosticta</taxon>
    </lineage>
</organism>
<evidence type="ECO:0000313" key="10">
    <source>
        <dbReference type="EMBL" id="CAK3937685.1"/>
    </source>
</evidence>
<feature type="transmembrane region" description="Helical" evidence="8">
    <location>
        <begin position="331"/>
        <end position="350"/>
    </location>
</feature>
<dbReference type="InterPro" id="IPR036259">
    <property type="entry name" value="MFS_trans_sf"/>
</dbReference>
<feature type="transmembrane region" description="Helical" evidence="8">
    <location>
        <begin position="192"/>
        <end position="214"/>
    </location>
</feature>
<dbReference type="PROSITE" id="PS50850">
    <property type="entry name" value="MFS"/>
    <property type="match status" value="1"/>
</dbReference>
<evidence type="ECO:0000256" key="7">
    <source>
        <dbReference type="SAM" id="MobiDB-lite"/>
    </source>
</evidence>
<evidence type="ECO:0000256" key="4">
    <source>
        <dbReference type="ARBA" id="ARBA00022989"/>
    </source>
</evidence>
<dbReference type="PANTHER" id="PTHR43791:SF4">
    <property type="entry name" value="PANTOTHENATE TRANSPORTER FEN2"/>
    <property type="match status" value="1"/>
</dbReference>
<evidence type="ECO:0000259" key="9">
    <source>
        <dbReference type="PROSITE" id="PS50850"/>
    </source>
</evidence>
<keyword evidence="3 8" id="KW-0812">Transmembrane</keyword>
<dbReference type="InterPro" id="IPR011701">
    <property type="entry name" value="MFS"/>
</dbReference>
<evidence type="ECO:0000256" key="2">
    <source>
        <dbReference type="ARBA" id="ARBA00022448"/>
    </source>
</evidence>
<reference evidence="10" key="1">
    <citation type="submission" date="2023-11" db="EMBL/GenBank/DDBJ databases">
        <authorList>
            <person name="Alioto T."/>
            <person name="Alioto T."/>
            <person name="Gomez Garrido J."/>
        </authorList>
    </citation>
    <scope>NUCLEOTIDE SEQUENCE</scope>
</reference>
<comment type="similarity">
    <text evidence="6">Belongs to the major facilitator superfamily. Allantoate permease family.</text>
</comment>
<proteinExistence type="inferred from homology"/>
<comment type="caution">
    <text evidence="10">The sequence shown here is derived from an EMBL/GenBank/DDBJ whole genome shotgun (WGS) entry which is preliminary data.</text>
</comment>